<evidence type="ECO:0000313" key="1">
    <source>
        <dbReference type="EMBL" id="KHN94994.1"/>
    </source>
</evidence>
<dbReference type="STRING" id="1081103.A0A0B2WMR6"/>
<evidence type="ECO:0000313" key="2">
    <source>
        <dbReference type="Proteomes" id="UP000030816"/>
    </source>
</evidence>
<dbReference type="HOGENOM" id="CLU_1875897_0_0_1"/>
<sequence>MVTGYIAGAIVEVEVTDHGERHTVTQVLNFALLIDRRHGEQAGDRIFVKSDVGPVRLMGYVDKKVENSVLNIMVAGIYVGVFDGRLDRHMKIDLNLAAADGQLSLYKKDKAFCMDYDIAVLGTPFKEEGRKIVALE</sequence>
<dbReference type="GeneID" id="63741676"/>
<accession>A0A0B2WMR6</accession>
<proteinExistence type="predicted"/>
<reference evidence="1 2" key="1">
    <citation type="journal article" date="2014" name="Proc. Natl. Acad. Sci. U.S.A.">
        <title>Trajectory and genomic determinants of fungal-pathogen speciation and host adaptation.</title>
        <authorList>
            <person name="Hu X."/>
            <person name="Xiao G."/>
            <person name="Zheng P."/>
            <person name="Shang Y."/>
            <person name="Su Y."/>
            <person name="Zhang X."/>
            <person name="Liu X."/>
            <person name="Zhan S."/>
            <person name="St Leger R.J."/>
            <person name="Wang C."/>
        </authorList>
    </citation>
    <scope>NUCLEOTIDE SEQUENCE [LARGE SCALE GENOMIC DNA]</scope>
    <source>
        <strain evidence="1 2">ARSEF 1941</strain>
    </source>
</reference>
<keyword evidence="2" id="KW-1185">Reference proteome</keyword>
<dbReference type="RefSeq" id="XP_040676060.1">
    <property type="nucleotide sequence ID" value="XM_040826019.1"/>
</dbReference>
<dbReference type="Proteomes" id="UP000030816">
    <property type="component" value="Unassembled WGS sequence"/>
</dbReference>
<dbReference type="EMBL" id="AZHE01000028">
    <property type="protein sequence ID" value="KHN94994.1"/>
    <property type="molecule type" value="Genomic_DNA"/>
</dbReference>
<gene>
    <name evidence="1" type="ORF">MAM_07221</name>
</gene>
<dbReference type="AlphaFoldDB" id="A0A0B2WMR6"/>
<protein>
    <submittedName>
        <fullName evidence="1">Uncharacterized protein</fullName>
    </submittedName>
</protein>
<organism evidence="1 2">
    <name type="scientific">Metarhizium album (strain ARSEF 1941)</name>
    <dbReference type="NCBI Taxonomy" id="1081103"/>
    <lineage>
        <taxon>Eukaryota</taxon>
        <taxon>Fungi</taxon>
        <taxon>Dikarya</taxon>
        <taxon>Ascomycota</taxon>
        <taxon>Pezizomycotina</taxon>
        <taxon>Sordariomycetes</taxon>
        <taxon>Hypocreomycetidae</taxon>
        <taxon>Hypocreales</taxon>
        <taxon>Clavicipitaceae</taxon>
        <taxon>Metarhizium</taxon>
    </lineage>
</organism>
<name>A0A0B2WMR6_METAS</name>
<comment type="caution">
    <text evidence="1">The sequence shown here is derived from an EMBL/GenBank/DDBJ whole genome shotgun (WGS) entry which is preliminary data.</text>
</comment>